<evidence type="ECO:0000313" key="3">
    <source>
        <dbReference type="Proteomes" id="UP000252985"/>
    </source>
</evidence>
<dbReference type="AlphaFoldDB" id="A0A345EA28"/>
<sequence length="71" mass="7587">MGDDGEREAMRSGPRSDRGGNRGVDTDASPTIASTSEAIERQLTAALDAAESSQTQFHLRQALQLVKALDE</sequence>
<reference evidence="2 3" key="1">
    <citation type="submission" date="2018-07" db="EMBL/GenBank/DDBJ databases">
        <title>Genome sequences of Haloplanus sp. CBA1112.</title>
        <authorList>
            <person name="Kim Y.B."/>
            <person name="Roh S.W."/>
        </authorList>
    </citation>
    <scope>NUCLEOTIDE SEQUENCE [LARGE SCALE GENOMIC DNA]</scope>
    <source>
        <strain evidence="2 3">CBA1112</strain>
    </source>
</reference>
<protein>
    <submittedName>
        <fullName evidence="2">Uncharacterized protein</fullName>
    </submittedName>
</protein>
<evidence type="ECO:0000313" key="2">
    <source>
        <dbReference type="EMBL" id="AXG09050.1"/>
    </source>
</evidence>
<organism evidence="2 3">
    <name type="scientific">Haloplanus rubicundus</name>
    <dbReference type="NCBI Taxonomy" id="1547898"/>
    <lineage>
        <taxon>Archaea</taxon>
        <taxon>Methanobacteriati</taxon>
        <taxon>Methanobacteriota</taxon>
        <taxon>Stenosarchaea group</taxon>
        <taxon>Halobacteria</taxon>
        <taxon>Halobacteriales</taxon>
        <taxon>Haloferacaceae</taxon>
        <taxon>Haloplanus</taxon>
    </lineage>
</organism>
<feature type="region of interest" description="Disordered" evidence="1">
    <location>
        <begin position="1"/>
        <end position="35"/>
    </location>
</feature>
<dbReference type="KEGG" id="haq:DU484_03775"/>
<evidence type="ECO:0000256" key="1">
    <source>
        <dbReference type="SAM" id="MobiDB-lite"/>
    </source>
</evidence>
<name>A0A345EA28_9EURY</name>
<dbReference type="EMBL" id="CP031148">
    <property type="protein sequence ID" value="AXG09050.1"/>
    <property type="molecule type" value="Genomic_DNA"/>
</dbReference>
<dbReference type="Proteomes" id="UP000252985">
    <property type="component" value="Chromosome"/>
</dbReference>
<gene>
    <name evidence="2" type="ORF">DU484_03775</name>
</gene>
<proteinExistence type="predicted"/>
<accession>A0A345EA28</accession>
<feature type="compositionally biased region" description="Basic and acidic residues" evidence="1">
    <location>
        <begin position="7"/>
        <end position="20"/>
    </location>
</feature>